<protein>
    <submittedName>
        <fullName evidence="1">Uncharacterized protein</fullName>
    </submittedName>
</protein>
<dbReference type="Proteomes" id="UP001595690">
    <property type="component" value="Unassembled WGS sequence"/>
</dbReference>
<name>A0ABV8C9P2_9PSEU</name>
<dbReference type="EMBL" id="JBHRZI010000055">
    <property type="protein sequence ID" value="MFC3898480.1"/>
    <property type="molecule type" value="Genomic_DNA"/>
</dbReference>
<keyword evidence="2" id="KW-1185">Reference proteome</keyword>
<comment type="caution">
    <text evidence="1">The sequence shown here is derived from an EMBL/GenBank/DDBJ whole genome shotgun (WGS) entry which is preliminary data.</text>
</comment>
<reference evidence="2" key="1">
    <citation type="journal article" date="2019" name="Int. J. Syst. Evol. Microbiol.">
        <title>The Global Catalogue of Microorganisms (GCM) 10K type strain sequencing project: providing services to taxonomists for standard genome sequencing and annotation.</title>
        <authorList>
            <consortium name="The Broad Institute Genomics Platform"/>
            <consortium name="The Broad Institute Genome Sequencing Center for Infectious Disease"/>
            <person name="Wu L."/>
            <person name="Ma J."/>
        </authorList>
    </citation>
    <scope>NUCLEOTIDE SEQUENCE [LARGE SCALE GENOMIC DNA]</scope>
    <source>
        <strain evidence="2">CGMCC 4.7405</strain>
    </source>
</reference>
<organism evidence="1 2">
    <name type="scientific">Lentzea rhizosphaerae</name>
    <dbReference type="NCBI Taxonomy" id="2041025"/>
    <lineage>
        <taxon>Bacteria</taxon>
        <taxon>Bacillati</taxon>
        <taxon>Actinomycetota</taxon>
        <taxon>Actinomycetes</taxon>
        <taxon>Pseudonocardiales</taxon>
        <taxon>Pseudonocardiaceae</taxon>
        <taxon>Lentzea</taxon>
    </lineage>
</organism>
<evidence type="ECO:0000313" key="1">
    <source>
        <dbReference type="EMBL" id="MFC3898480.1"/>
    </source>
</evidence>
<evidence type="ECO:0000313" key="2">
    <source>
        <dbReference type="Proteomes" id="UP001595690"/>
    </source>
</evidence>
<gene>
    <name evidence="1" type="ORF">ACFOWZ_44030</name>
</gene>
<dbReference type="RefSeq" id="WP_382380025.1">
    <property type="nucleotide sequence ID" value="NZ_JBHRZI010000055.1"/>
</dbReference>
<accession>A0ABV8C9P2</accession>
<proteinExistence type="predicted"/>
<sequence>MQRHTASQALTAAGVTTTVEVARLDLTARSRPTLTTVLKEGITSLLNNRGRPASP</sequence>